<feature type="region of interest" description="Disordered" evidence="1">
    <location>
        <begin position="131"/>
        <end position="181"/>
    </location>
</feature>
<sequence length="353" mass="37257">MFDQPFGLRVRQVLAGDHHMLIKRHVRPFSFRAASTAGQPFHAPPREACRFRNCGRMRLYSGEFRDCKVIRGRLPCRGAAEIWNSAPCGRVHPATSKENSMTRSFSRTTSVIALILAGGLGASAFAQDAATADGTTTEAPSAETATTDAPAATAPAPAAGAAPADGVGDPMNRPGNDDTLPTAGSYAFDPAHSQIVYSYDHMGFSTSHGFVNGVEGTITLDPADVASATVEATFPLDALRTIDAELDQHIMGPDFFNVTGDAPAVTFTSTSVEAGDDNEARVTGDLTLNGVTKPVTLEVEFEGAGLDPMTQAETVGFSAEGEIRRSEFNLGAFVPAVSDEIEFEINVEAKKDG</sequence>
<feature type="compositionally biased region" description="Low complexity" evidence="1">
    <location>
        <begin position="131"/>
        <end position="165"/>
    </location>
</feature>
<dbReference type="EMBL" id="VAFL01000001">
    <property type="protein sequence ID" value="TKW68454.1"/>
    <property type="molecule type" value="Genomic_DNA"/>
</dbReference>
<dbReference type="AlphaFoldDB" id="A0A533ICY0"/>
<dbReference type="PANTHER" id="PTHR34406:SF1">
    <property type="entry name" value="PROTEIN YCEI"/>
    <property type="match status" value="1"/>
</dbReference>
<accession>A0A533ICY0</accession>
<dbReference type="Proteomes" id="UP000315344">
    <property type="component" value="Unassembled WGS sequence"/>
</dbReference>
<dbReference type="Pfam" id="PF04264">
    <property type="entry name" value="YceI"/>
    <property type="match status" value="1"/>
</dbReference>
<evidence type="ECO:0000256" key="1">
    <source>
        <dbReference type="SAM" id="MobiDB-lite"/>
    </source>
</evidence>
<organism evidence="3 4">
    <name type="scientific">Paracoccus denitrificans</name>
    <dbReference type="NCBI Taxonomy" id="266"/>
    <lineage>
        <taxon>Bacteria</taxon>
        <taxon>Pseudomonadati</taxon>
        <taxon>Pseudomonadota</taxon>
        <taxon>Alphaproteobacteria</taxon>
        <taxon>Rhodobacterales</taxon>
        <taxon>Paracoccaceae</taxon>
        <taxon>Paracoccus</taxon>
    </lineage>
</organism>
<evidence type="ECO:0000313" key="3">
    <source>
        <dbReference type="EMBL" id="TKW68454.1"/>
    </source>
</evidence>
<reference evidence="3 4" key="1">
    <citation type="journal article" date="2017" name="Nat. Commun.">
        <title>In situ click chemistry generation of cyclooxygenase-2 inhibitors.</title>
        <authorList>
            <person name="Bhardwaj A."/>
            <person name="Kaur J."/>
            <person name="Wuest M."/>
            <person name="Wuest F."/>
        </authorList>
    </citation>
    <scope>NUCLEOTIDE SEQUENCE [LARGE SCALE GENOMIC DNA]</scope>
    <source>
        <strain evidence="3">S2_012_000_R3_94</strain>
    </source>
</reference>
<proteinExistence type="predicted"/>
<evidence type="ECO:0000313" key="4">
    <source>
        <dbReference type="Proteomes" id="UP000315344"/>
    </source>
</evidence>
<gene>
    <name evidence="3" type="ORF">DI616_00155</name>
</gene>
<evidence type="ECO:0000259" key="2">
    <source>
        <dbReference type="SMART" id="SM00867"/>
    </source>
</evidence>
<dbReference type="SMART" id="SM00867">
    <property type="entry name" value="YceI"/>
    <property type="match status" value="1"/>
</dbReference>
<dbReference type="InterPro" id="IPR036761">
    <property type="entry name" value="TTHA0802/YceI-like_sf"/>
</dbReference>
<feature type="domain" description="Lipid/polyisoprenoid-binding YceI-like" evidence="2">
    <location>
        <begin position="185"/>
        <end position="350"/>
    </location>
</feature>
<protein>
    <submittedName>
        <fullName evidence="3">Polyisoprenoid-binding protein</fullName>
    </submittedName>
</protein>
<dbReference type="InterPro" id="IPR007372">
    <property type="entry name" value="Lipid/polyisoprenoid-bd_YceI"/>
</dbReference>
<comment type="caution">
    <text evidence="3">The sequence shown here is derived from an EMBL/GenBank/DDBJ whole genome shotgun (WGS) entry which is preliminary data.</text>
</comment>
<dbReference type="SUPFAM" id="SSF101874">
    <property type="entry name" value="YceI-like"/>
    <property type="match status" value="1"/>
</dbReference>
<name>A0A533ICY0_PARDE</name>
<dbReference type="PANTHER" id="PTHR34406">
    <property type="entry name" value="PROTEIN YCEI"/>
    <property type="match status" value="1"/>
</dbReference>
<dbReference type="Gene3D" id="2.40.128.110">
    <property type="entry name" value="Lipid/polyisoprenoid-binding, YceI-like"/>
    <property type="match status" value="1"/>
</dbReference>